<name>A0AAJ1F8Y1_9ACTO</name>
<sequence length="79" mass="8996">LAAPWVHAQAKPLRFAWWGGAGRHQATLAALKLFEQRHGARVKAEYMGFNGYLERLTTQIAGRSEPDVMQINWAWLAMF</sequence>
<dbReference type="Proteomes" id="UP001200537">
    <property type="component" value="Unassembled WGS sequence"/>
</dbReference>
<reference evidence="1" key="1">
    <citation type="submission" date="2022-01" db="EMBL/GenBank/DDBJ databases">
        <title>Collection of gut derived symbiotic bacterial strains cultured from healthy donors.</title>
        <authorList>
            <person name="Lin H."/>
            <person name="Kohout C."/>
            <person name="Waligurski E."/>
            <person name="Pamer E.G."/>
        </authorList>
    </citation>
    <scope>NUCLEOTIDE SEQUENCE</scope>
    <source>
        <strain evidence="1">DFI.7.46</strain>
    </source>
</reference>
<protein>
    <submittedName>
        <fullName evidence="1">Extracellular solute-binding protein</fullName>
    </submittedName>
</protein>
<organism evidence="1 2">
    <name type="scientific">Varibaculum cambriense</name>
    <dbReference type="NCBI Taxonomy" id="184870"/>
    <lineage>
        <taxon>Bacteria</taxon>
        <taxon>Bacillati</taxon>
        <taxon>Actinomycetota</taxon>
        <taxon>Actinomycetes</taxon>
        <taxon>Actinomycetales</taxon>
        <taxon>Actinomycetaceae</taxon>
        <taxon>Varibaculum</taxon>
    </lineage>
</organism>
<dbReference type="EMBL" id="JAKNHJ010000051">
    <property type="protein sequence ID" value="MCG4618758.1"/>
    <property type="molecule type" value="Genomic_DNA"/>
</dbReference>
<accession>A0AAJ1F8Y1</accession>
<feature type="non-terminal residue" evidence="1">
    <location>
        <position position="1"/>
    </location>
</feature>
<gene>
    <name evidence="1" type="ORF">L0M99_09740</name>
</gene>
<evidence type="ECO:0000313" key="2">
    <source>
        <dbReference type="Proteomes" id="UP001200537"/>
    </source>
</evidence>
<feature type="non-terminal residue" evidence="1">
    <location>
        <position position="79"/>
    </location>
</feature>
<dbReference type="Gene3D" id="3.40.190.10">
    <property type="entry name" value="Periplasmic binding protein-like II"/>
    <property type="match status" value="1"/>
</dbReference>
<dbReference type="SUPFAM" id="SSF53850">
    <property type="entry name" value="Periplasmic binding protein-like II"/>
    <property type="match status" value="1"/>
</dbReference>
<proteinExistence type="predicted"/>
<dbReference type="RefSeq" id="WP_238128458.1">
    <property type="nucleotide sequence ID" value="NZ_JAKNHJ010000051.1"/>
</dbReference>
<comment type="caution">
    <text evidence="1">The sequence shown here is derived from an EMBL/GenBank/DDBJ whole genome shotgun (WGS) entry which is preliminary data.</text>
</comment>
<evidence type="ECO:0000313" key="1">
    <source>
        <dbReference type="EMBL" id="MCG4618758.1"/>
    </source>
</evidence>
<dbReference type="AlphaFoldDB" id="A0AAJ1F8Y1"/>